<feature type="non-terminal residue" evidence="2">
    <location>
        <position position="100"/>
    </location>
</feature>
<protein>
    <submittedName>
        <fullName evidence="2">Uncharacterized protein</fullName>
    </submittedName>
</protein>
<keyword evidence="3" id="KW-1185">Reference proteome</keyword>
<accession>A0A3L8Q6C5</accession>
<reference evidence="2 3" key="1">
    <citation type="journal article" date="2018" name="Proc. R. Soc. B">
        <title>A non-coding region near Follistatin controls head colour polymorphism in the Gouldian finch.</title>
        <authorList>
            <person name="Toomey M.B."/>
            <person name="Marques C.I."/>
            <person name="Andrade P."/>
            <person name="Araujo P.M."/>
            <person name="Sabatino S."/>
            <person name="Gazda M.A."/>
            <person name="Afonso S."/>
            <person name="Lopes R.J."/>
            <person name="Corbo J.C."/>
            <person name="Carneiro M."/>
        </authorList>
    </citation>
    <scope>NUCLEOTIDE SEQUENCE [LARGE SCALE GENOMIC DNA]</scope>
    <source>
        <strain evidence="2">Red01</strain>
        <tissue evidence="2">Muscle</tissue>
    </source>
</reference>
<evidence type="ECO:0000256" key="1">
    <source>
        <dbReference type="SAM" id="MobiDB-lite"/>
    </source>
</evidence>
<feature type="region of interest" description="Disordered" evidence="1">
    <location>
        <begin position="62"/>
        <end position="88"/>
    </location>
</feature>
<name>A0A3L8Q6C5_CHLGU</name>
<sequence length="100" mass="11222">MSSAHCSCFTQPKSRMLHSPLRTRAELSLQEPVRPWWLKEMHIPACSTPPVGPIAGRLRVRPRGRRRRCRWGPGTGTVPTPRGHSKNVPRALARLFPPAA</sequence>
<proteinExistence type="predicted"/>
<dbReference type="AlphaFoldDB" id="A0A3L8Q6C5"/>
<dbReference type="EMBL" id="QUSF01006180">
    <property type="protein sequence ID" value="RLV62622.1"/>
    <property type="molecule type" value="Genomic_DNA"/>
</dbReference>
<comment type="caution">
    <text evidence="2">The sequence shown here is derived from an EMBL/GenBank/DDBJ whole genome shotgun (WGS) entry which is preliminary data.</text>
</comment>
<gene>
    <name evidence="2" type="ORF">DV515_00019114</name>
</gene>
<evidence type="ECO:0000313" key="2">
    <source>
        <dbReference type="EMBL" id="RLV62622.1"/>
    </source>
</evidence>
<evidence type="ECO:0000313" key="3">
    <source>
        <dbReference type="Proteomes" id="UP000276834"/>
    </source>
</evidence>
<organism evidence="2 3">
    <name type="scientific">Chloebia gouldiae</name>
    <name type="common">Gouldian finch</name>
    <name type="synonym">Erythrura gouldiae</name>
    <dbReference type="NCBI Taxonomy" id="44316"/>
    <lineage>
        <taxon>Eukaryota</taxon>
        <taxon>Metazoa</taxon>
        <taxon>Chordata</taxon>
        <taxon>Craniata</taxon>
        <taxon>Vertebrata</taxon>
        <taxon>Euteleostomi</taxon>
        <taxon>Archelosauria</taxon>
        <taxon>Archosauria</taxon>
        <taxon>Dinosauria</taxon>
        <taxon>Saurischia</taxon>
        <taxon>Theropoda</taxon>
        <taxon>Coelurosauria</taxon>
        <taxon>Aves</taxon>
        <taxon>Neognathae</taxon>
        <taxon>Neoaves</taxon>
        <taxon>Telluraves</taxon>
        <taxon>Australaves</taxon>
        <taxon>Passeriformes</taxon>
        <taxon>Passeroidea</taxon>
        <taxon>Passeridae</taxon>
        <taxon>Chloebia</taxon>
    </lineage>
</organism>
<dbReference type="Proteomes" id="UP000276834">
    <property type="component" value="Unassembled WGS sequence"/>
</dbReference>